<feature type="domain" description="RNA-binding S4" evidence="3">
    <location>
        <begin position="1"/>
        <end position="69"/>
    </location>
</feature>
<dbReference type="PANTHER" id="PTHR47683">
    <property type="entry name" value="PSEUDOURIDINE SYNTHASE FAMILY PROTEIN-RELATED"/>
    <property type="match status" value="1"/>
</dbReference>
<evidence type="ECO:0000256" key="1">
    <source>
        <dbReference type="ARBA" id="ARBA00008348"/>
    </source>
</evidence>
<dbReference type="InterPro" id="IPR036986">
    <property type="entry name" value="S4_RNA-bd_sf"/>
</dbReference>
<dbReference type="InterPro" id="IPR000748">
    <property type="entry name" value="PsdUridine_synth_RsuA/RluB/E/F"/>
</dbReference>
<keyword evidence="2" id="KW-0413">Isomerase</keyword>
<accession>A0A0F9SKB2</accession>
<gene>
    <name evidence="4" type="ORF">LCGC14_0841260</name>
</gene>
<comment type="similarity">
    <text evidence="1">Belongs to the pseudouridine synthase RsuA family.</text>
</comment>
<dbReference type="InterPro" id="IPR020094">
    <property type="entry name" value="TruA/RsuA/RluB/E/F_N"/>
</dbReference>
<evidence type="ECO:0000259" key="3">
    <source>
        <dbReference type="SMART" id="SM00363"/>
    </source>
</evidence>
<organism evidence="4">
    <name type="scientific">marine sediment metagenome</name>
    <dbReference type="NCBI Taxonomy" id="412755"/>
    <lineage>
        <taxon>unclassified sequences</taxon>
        <taxon>metagenomes</taxon>
        <taxon>ecological metagenomes</taxon>
    </lineage>
</organism>
<comment type="caution">
    <text evidence="4">The sequence shown here is derived from an EMBL/GenBank/DDBJ whole genome shotgun (WGS) entry which is preliminary data.</text>
</comment>
<dbReference type="InterPro" id="IPR006145">
    <property type="entry name" value="PsdUridine_synth_RsuA/RluA"/>
</dbReference>
<dbReference type="PROSITE" id="PS01149">
    <property type="entry name" value="PSI_RSU"/>
    <property type="match status" value="1"/>
</dbReference>
<dbReference type="GO" id="GO:0003723">
    <property type="term" value="F:RNA binding"/>
    <property type="evidence" value="ECO:0007669"/>
    <property type="project" value="InterPro"/>
</dbReference>
<protein>
    <recommendedName>
        <fullName evidence="3">RNA-binding S4 domain-containing protein</fullName>
    </recommendedName>
</protein>
<dbReference type="GO" id="GO:0001522">
    <property type="term" value="P:pseudouridine synthesis"/>
    <property type="evidence" value="ECO:0007669"/>
    <property type="project" value="InterPro"/>
</dbReference>
<dbReference type="InterPro" id="IPR002942">
    <property type="entry name" value="S4_RNA-bd"/>
</dbReference>
<sequence length="229" mass="25851">MRLNKYLAAAGFGARRKVEELIKAGKVSVNGTSVIDLATQVDPDKDIIHVEGQEARIEKKVYVLLNKPPGYITTAADERGRKTVLDLVKVNERIFPVGRLDKDSRGLLLLTNDGDLSAKLLHPRHETPKVYIVKADSKLRENELAEFAEGLDIESGKTAPAKIKPVDSGPTYEVILKEGRKRQIRLMFAALGHEVRNLKRTRIGFLELGNVQEGKWRYLREDEIKRLLY</sequence>
<dbReference type="SUPFAM" id="SSF55174">
    <property type="entry name" value="Alpha-L RNA-binding motif"/>
    <property type="match status" value="1"/>
</dbReference>
<dbReference type="FunFam" id="3.10.290.10:FF:000003">
    <property type="entry name" value="Pseudouridine synthase"/>
    <property type="match status" value="1"/>
</dbReference>
<dbReference type="PANTHER" id="PTHR47683:SF2">
    <property type="entry name" value="RNA-BINDING S4 DOMAIN-CONTAINING PROTEIN"/>
    <property type="match status" value="1"/>
</dbReference>
<evidence type="ECO:0000256" key="2">
    <source>
        <dbReference type="ARBA" id="ARBA00023235"/>
    </source>
</evidence>
<dbReference type="Gene3D" id="3.30.70.580">
    <property type="entry name" value="Pseudouridine synthase I, catalytic domain, N-terminal subdomain"/>
    <property type="match status" value="1"/>
</dbReference>
<dbReference type="PROSITE" id="PS50889">
    <property type="entry name" value="S4"/>
    <property type="match status" value="1"/>
</dbReference>
<dbReference type="InterPro" id="IPR050343">
    <property type="entry name" value="RsuA_PseudoU_synthase"/>
</dbReference>
<dbReference type="Pfam" id="PF00849">
    <property type="entry name" value="PseudoU_synth_2"/>
    <property type="match status" value="1"/>
</dbReference>
<reference evidence="4" key="1">
    <citation type="journal article" date="2015" name="Nature">
        <title>Complex archaea that bridge the gap between prokaryotes and eukaryotes.</title>
        <authorList>
            <person name="Spang A."/>
            <person name="Saw J.H."/>
            <person name="Jorgensen S.L."/>
            <person name="Zaremba-Niedzwiedzka K."/>
            <person name="Martijn J."/>
            <person name="Lind A.E."/>
            <person name="van Eijk R."/>
            <person name="Schleper C."/>
            <person name="Guy L."/>
            <person name="Ettema T.J."/>
        </authorList>
    </citation>
    <scope>NUCLEOTIDE SEQUENCE</scope>
</reference>
<name>A0A0F9SKB2_9ZZZZ</name>
<dbReference type="EMBL" id="LAZR01002464">
    <property type="protein sequence ID" value="KKN29708.1"/>
    <property type="molecule type" value="Genomic_DNA"/>
</dbReference>
<evidence type="ECO:0000313" key="4">
    <source>
        <dbReference type="EMBL" id="KKN29708.1"/>
    </source>
</evidence>
<proteinExistence type="inferred from homology"/>
<dbReference type="CDD" id="cd00165">
    <property type="entry name" value="S4"/>
    <property type="match status" value="1"/>
</dbReference>
<dbReference type="CDD" id="cd02870">
    <property type="entry name" value="PseudoU_synth_RsuA_like"/>
    <property type="match status" value="1"/>
</dbReference>
<dbReference type="Gene3D" id="3.10.290.10">
    <property type="entry name" value="RNA-binding S4 domain"/>
    <property type="match status" value="1"/>
</dbReference>
<dbReference type="SUPFAM" id="SSF55120">
    <property type="entry name" value="Pseudouridine synthase"/>
    <property type="match status" value="1"/>
</dbReference>
<dbReference type="SMART" id="SM00363">
    <property type="entry name" value="S4"/>
    <property type="match status" value="1"/>
</dbReference>
<dbReference type="InterPro" id="IPR020103">
    <property type="entry name" value="PsdUridine_synth_cat_dom_sf"/>
</dbReference>
<dbReference type="InterPro" id="IPR018496">
    <property type="entry name" value="PsdUridine_synth_RsuA/RluB_CS"/>
</dbReference>
<dbReference type="Gene3D" id="3.30.70.1560">
    <property type="entry name" value="Alpha-L RNA-binding motif"/>
    <property type="match status" value="1"/>
</dbReference>
<dbReference type="InterPro" id="IPR042092">
    <property type="entry name" value="PsdUridine_s_RsuA/RluB/E/F_cat"/>
</dbReference>
<dbReference type="GO" id="GO:0009982">
    <property type="term" value="F:pseudouridine synthase activity"/>
    <property type="evidence" value="ECO:0007669"/>
    <property type="project" value="InterPro"/>
</dbReference>
<dbReference type="Pfam" id="PF01479">
    <property type="entry name" value="S4"/>
    <property type="match status" value="1"/>
</dbReference>
<dbReference type="AlphaFoldDB" id="A0A0F9SKB2"/>
<dbReference type="GO" id="GO:0006364">
    <property type="term" value="P:rRNA processing"/>
    <property type="evidence" value="ECO:0007669"/>
    <property type="project" value="UniProtKB-ARBA"/>
</dbReference>
<dbReference type="NCBIfam" id="TIGR00093">
    <property type="entry name" value="pseudouridine synthase"/>
    <property type="match status" value="1"/>
</dbReference>